<gene>
    <name evidence="2" type="ORF">C5613_18415</name>
</gene>
<proteinExistence type="predicted"/>
<evidence type="ECO:0000313" key="3">
    <source>
        <dbReference type="Proteomes" id="UP000239290"/>
    </source>
</evidence>
<dbReference type="Gene3D" id="3.40.190.10">
    <property type="entry name" value="Periplasmic binding protein-like II"/>
    <property type="match status" value="2"/>
</dbReference>
<keyword evidence="1" id="KW-0732">Signal</keyword>
<accession>A0A2S8J8Y5</accession>
<reference evidence="3" key="1">
    <citation type="submission" date="2018-02" db="EMBL/GenBank/DDBJ databases">
        <title>Draft genome sequencing of Rhodococcus opacus KU647198.</title>
        <authorList>
            <person name="Zheng B.-X."/>
        </authorList>
    </citation>
    <scope>NUCLEOTIDE SEQUENCE [LARGE SCALE GENOMIC DNA]</scope>
    <source>
        <strain evidence="3">04-OD7</strain>
    </source>
</reference>
<dbReference type="Pfam" id="PF13416">
    <property type="entry name" value="SBP_bac_8"/>
    <property type="match status" value="1"/>
</dbReference>
<dbReference type="SUPFAM" id="SSF53850">
    <property type="entry name" value="Periplasmic binding protein-like II"/>
    <property type="match status" value="1"/>
</dbReference>
<dbReference type="InterPro" id="IPR006059">
    <property type="entry name" value="SBP"/>
</dbReference>
<dbReference type="EMBL" id="PUIO01000020">
    <property type="protein sequence ID" value="PQP23521.1"/>
    <property type="molecule type" value="Genomic_DNA"/>
</dbReference>
<protein>
    <submittedName>
        <fullName evidence="2">ABC transporter substrate-binding protein</fullName>
    </submittedName>
</protein>
<dbReference type="GO" id="GO:0030288">
    <property type="term" value="C:outer membrane-bounded periplasmic space"/>
    <property type="evidence" value="ECO:0007669"/>
    <property type="project" value="TreeGrafter"/>
</dbReference>
<evidence type="ECO:0000313" key="2">
    <source>
        <dbReference type="EMBL" id="PQP23521.1"/>
    </source>
</evidence>
<name>A0A2S8J8Y5_RHOOP</name>
<dbReference type="PANTHER" id="PTHR30006">
    <property type="entry name" value="THIAMINE-BINDING PERIPLASMIC PROTEIN-RELATED"/>
    <property type="match status" value="1"/>
</dbReference>
<sequence>MTYDVGTASKETPVDPAVLEAARGESPLLIYGNANDYQMTPLIDGFEAKNPGLSVQYLSLGGPETFQRYLSEKATGGKTADLIIESNGPLWMDFSNRGEVEDYRDANLENLPSFVDLRPGITAMSMDPLVAVFNKAILPESEQPTSLAGLADMSERLSGKIGTYEIENALGYEGAYAYLNKTGEDGWQTLEKLGPHTKAEASAGAMTTKLTQGAYAVTFNNSGASRTTAVEKNSTILNFRYLTDDTPLVPRAMGITKGASSPNTAKAFYNFALSVDGQTAACAGGFTPFRDGVDCKYGLSAIKATVGEDNLIFGTYDDSLATSHDEIVERWNGLFDR</sequence>
<dbReference type="AlphaFoldDB" id="A0A2S8J8Y5"/>
<organism evidence="2 3">
    <name type="scientific">Rhodococcus opacus</name>
    <name type="common">Nocardia opaca</name>
    <dbReference type="NCBI Taxonomy" id="37919"/>
    <lineage>
        <taxon>Bacteria</taxon>
        <taxon>Bacillati</taxon>
        <taxon>Actinomycetota</taxon>
        <taxon>Actinomycetes</taxon>
        <taxon>Mycobacteriales</taxon>
        <taxon>Nocardiaceae</taxon>
        <taxon>Rhodococcus</taxon>
    </lineage>
</organism>
<comment type="caution">
    <text evidence="2">The sequence shown here is derived from an EMBL/GenBank/DDBJ whole genome shotgun (WGS) entry which is preliminary data.</text>
</comment>
<dbReference type="Proteomes" id="UP000239290">
    <property type="component" value="Unassembled WGS sequence"/>
</dbReference>
<evidence type="ECO:0000256" key="1">
    <source>
        <dbReference type="ARBA" id="ARBA00022729"/>
    </source>
</evidence>
<dbReference type="PANTHER" id="PTHR30006:SF25">
    <property type="entry name" value="PHOSPHOGLYCERATE TRANSPORT REGULATORY PROTEIN PGTC"/>
    <property type="match status" value="1"/>
</dbReference>